<evidence type="ECO:0000256" key="1">
    <source>
        <dbReference type="ARBA" id="ARBA00012920"/>
    </source>
</evidence>
<feature type="domain" description="Asparaginase/glutaminase C-terminal" evidence="4">
    <location>
        <begin position="67"/>
        <end position="180"/>
    </location>
</feature>
<dbReference type="GO" id="GO:0005829">
    <property type="term" value="C:cytosol"/>
    <property type="evidence" value="ECO:0007669"/>
    <property type="project" value="TreeGrafter"/>
</dbReference>
<dbReference type="PIRSF" id="PIRSF500176">
    <property type="entry name" value="L_ASNase"/>
    <property type="match status" value="1"/>
</dbReference>
<sequence>MALFFNNRLFRGNRTTKAHADGFDAFASPNLAPLLEAGIHIRRLGTPPAPQGSGELIVHPITPQPIGVVTIYPGISADVVRIFLRQPVKALILRSYGVGNAPQNGEFIQVLAEASQRGIVVVNLTQCMSGKVNMGGYATGNALAQAGVISGFDMTVEATLTKLHYLLSQQLDVDAIRAAMQQNLRGELTPDEA</sequence>
<reference evidence="5 6" key="1">
    <citation type="submission" date="2018-06" db="EMBL/GenBank/DDBJ databases">
        <authorList>
            <consortium name="Pathogen Informatics"/>
            <person name="Doyle S."/>
        </authorList>
    </citation>
    <scope>NUCLEOTIDE SEQUENCE [LARGE SCALE GENOMIC DNA]</scope>
    <source>
        <strain evidence="5 6">NCTC9637</strain>
    </source>
</reference>
<dbReference type="InterPro" id="IPR036152">
    <property type="entry name" value="Asp/glu_Ase-like_sf"/>
</dbReference>
<dbReference type="SMART" id="SM00870">
    <property type="entry name" value="Asparaginase"/>
    <property type="match status" value="1"/>
</dbReference>
<evidence type="ECO:0000259" key="4">
    <source>
        <dbReference type="Pfam" id="PF17763"/>
    </source>
</evidence>
<dbReference type="FunFam" id="3.40.50.40:FF:000001">
    <property type="entry name" value="L-asparaginase 1"/>
    <property type="match status" value="1"/>
</dbReference>
<dbReference type="PANTHER" id="PTHR11707:SF28">
    <property type="entry name" value="60 KDA LYSOPHOSPHOLIPASE"/>
    <property type="match status" value="1"/>
</dbReference>
<dbReference type="Gene3D" id="3.40.50.1170">
    <property type="entry name" value="L-asparaginase, N-terminal domain"/>
    <property type="match status" value="1"/>
</dbReference>
<evidence type="ECO:0000313" key="5">
    <source>
        <dbReference type="EMBL" id="STT49183.1"/>
    </source>
</evidence>
<protein>
    <recommendedName>
        <fullName evidence="1">asparaginase</fullName>
        <ecNumber evidence="1">3.5.1.1</ecNumber>
    </recommendedName>
</protein>
<dbReference type="AlphaFoldDB" id="A0A377W3F1"/>
<evidence type="ECO:0000259" key="3">
    <source>
        <dbReference type="Pfam" id="PF00710"/>
    </source>
</evidence>
<evidence type="ECO:0000256" key="2">
    <source>
        <dbReference type="ARBA" id="ARBA00022801"/>
    </source>
</evidence>
<dbReference type="Proteomes" id="UP000255099">
    <property type="component" value="Unassembled WGS sequence"/>
</dbReference>
<dbReference type="SUPFAM" id="SSF53774">
    <property type="entry name" value="Glutaminase/Asparaginase"/>
    <property type="match status" value="1"/>
</dbReference>
<dbReference type="GO" id="GO:0009066">
    <property type="term" value="P:aspartate family amino acid metabolic process"/>
    <property type="evidence" value="ECO:0007669"/>
    <property type="project" value="UniProtKB-ARBA"/>
</dbReference>
<evidence type="ECO:0000313" key="6">
    <source>
        <dbReference type="Proteomes" id="UP000255099"/>
    </source>
</evidence>
<dbReference type="InterPro" id="IPR006034">
    <property type="entry name" value="Asparaginase/glutaminase-like"/>
</dbReference>
<dbReference type="PROSITE" id="PS51732">
    <property type="entry name" value="ASN_GLN_ASE_3"/>
    <property type="match status" value="1"/>
</dbReference>
<dbReference type="Pfam" id="PF17763">
    <property type="entry name" value="Asparaginase_C"/>
    <property type="match status" value="1"/>
</dbReference>
<dbReference type="InterPro" id="IPR027473">
    <property type="entry name" value="L-asparaginase_C"/>
</dbReference>
<dbReference type="Gene3D" id="3.40.50.40">
    <property type="match status" value="1"/>
</dbReference>
<keyword evidence="2 5" id="KW-0378">Hydrolase</keyword>
<feature type="domain" description="L-asparaginase N-terminal" evidence="3">
    <location>
        <begin position="3"/>
        <end position="41"/>
    </location>
</feature>
<proteinExistence type="predicted"/>
<dbReference type="GO" id="GO:0004067">
    <property type="term" value="F:asparaginase activity"/>
    <property type="evidence" value="ECO:0007669"/>
    <property type="project" value="UniProtKB-UniRule"/>
</dbReference>
<dbReference type="PANTHER" id="PTHR11707">
    <property type="entry name" value="L-ASPARAGINASE"/>
    <property type="match status" value="1"/>
</dbReference>
<dbReference type="EMBL" id="UGLB01000003">
    <property type="protein sequence ID" value="STT49183.1"/>
    <property type="molecule type" value="Genomic_DNA"/>
</dbReference>
<dbReference type="InterPro" id="IPR037152">
    <property type="entry name" value="L-asparaginase_N_sf"/>
</dbReference>
<dbReference type="InterPro" id="IPR027474">
    <property type="entry name" value="L-asparaginase_N"/>
</dbReference>
<dbReference type="EC" id="3.5.1.1" evidence="1"/>
<dbReference type="Pfam" id="PF00710">
    <property type="entry name" value="Asparaginase"/>
    <property type="match status" value="1"/>
</dbReference>
<accession>A0A377W3F1</accession>
<dbReference type="PIRSF" id="PIRSF001220">
    <property type="entry name" value="L-ASNase_gatD"/>
    <property type="match status" value="1"/>
</dbReference>
<organism evidence="5 6">
    <name type="scientific">Klebsiella pneumoniae</name>
    <dbReference type="NCBI Taxonomy" id="573"/>
    <lineage>
        <taxon>Bacteria</taxon>
        <taxon>Pseudomonadati</taxon>
        <taxon>Pseudomonadota</taxon>
        <taxon>Gammaproteobacteria</taxon>
        <taxon>Enterobacterales</taxon>
        <taxon>Enterobacteriaceae</taxon>
        <taxon>Klebsiella/Raoultella group</taxon>
        <taxon>Klebsiella</taxon>
        <taxon>Klebsiella pneumoniae complex</taxon>
    </lineage>
</organism>
<dbReference type="InterPro" id="IPR040919">
    <property type="entry name" value="Asparaginase_C"/>
</dbReference>
<name>A0A377W3F1_KLEPN</name>
<gene>
    <name evidence="5" type="primary">ansA</name>
    <name evidence="5" type="ORF">NCTC9637_04135</name>
</gene>